<dbReference type="CDD" id="cd13912">
    <property type="entry name" value="CcO_II_C"/>
    <property type="match status" value="1"/>
</dbReference>
<keyword evidence="15 18" id="KW-0496">Mitochondrion</keyword>
<dbReference type="Gene3D" id="1.10.287.90">
    <property type="match status" value="1"/>
</dbReference>
<dbReference type="PRINTS" id="PR01166">
    <property type="entry name" value="CYCOXIDASEII"/>
</dbReference>
<evidence type="ECO:0000256" key="3">
    <source>
        <dbReference type="ARBA" id="ARBA00011164"/>
    </source>
</evidence>
<dbReference type="NCBIfam" id="TIGR02866">
    <property type="entry name" value="CoxB"/>
    <property type="match status" value="1"/>
</dbReference>
<dbReference type="GO" id="GO:0004129">
    <property type="term" value="F:cytochrome-c oxidase activity"/>
    <property type="evidence" value="ECO:0007669"/>
    <property type="project" value="UniProtKB-EC"/>
</dbReference>
<keyword evidence="6 18" id="KW-0679">Respiratory chain</keyword>
<evidence type="ECO:0000259" key="21">
    <source>
        <dbReference type="PROSITE" id="PS50999"/>
    </source>
</evidence>
<comment type="function">
    <text evidence="18">Component of the cytochrome c oxidase, the last enzyme in the mitochondrial electron transport chain which drives oxidative phosphorylation. The respiratory chain contains 3 multisubunit complexes succinate dehydrogenase (complex II, CII), ubiquinol-cytochrome c oxidoreductase (cytochrome b-c1 complex, complex III, CIII) and cytochrome c oxidase (complex IV, CIV), that cooperate to transfer electrons derived from NADH and succinate to molecular oxygen, creating an electrochemical gradient over the inner membrane that drives transmembrane transport and the ATP synthase. Cytochrome c oxidase is the component of the respiratory chain that catalyzes the reduction of oxygen to water. Electrons originating from reduced cytochrome c in the intermembrane space (IMS) are transferred via the dinuclear copper A center (CU(A)) of subunit 2 and heme A of subunit 1 to the active site in subunit 1, a binuclear center (BNC) formed by heme A3 and copper B (CU(B)). The BNC reduces molecular oxygen to 2 water molecules using 4 electrons from cytochrome c in the IMS and 4 protons from the mitochondrial matrix.</text>
</comment>
<geneLocation type="mitochondrion" evidence="22"/>
<dbReference type="Pfam" id="PF00116">
    <property type="entry name" value="COX2"/>
    <property type="match status" value="1"/>
</dbReference>
<feature type="transmembrane region" description="Helical" evidence="19">
    <location>
        <begin position="21"/>
        <end position="45"/>
    </location>
</feature>
<evidence type="ECO:0000256" key="5">
    <source>
        <dbReference type="ARBA" id="ARBA00022448"/>
    </source>
</evidence>
<evidence type="ECO:0000256" key="13">
    <source>
        <dbReference type="ARBA" id="ARBA00022989"/>
    </source>
</evidence>
<keyword evidence="16 18" id="KW-0472">Membrane</keyword>
<evidence type="ECO:0000256" key="2">
    <source>
        <dbReference type="ARBA" id="ARBA00007866"/>
    </source>
</evidence>
<evidence type="ECO:0000256" key="7">
    <source>
        <dbReference type="ARBA" id="ARBA00022692"/>
    </source>
</evidence>
<dbReference type="EMBL" id="KM486623">
    <property type="protein sequence ID" value="AIT76173.1"/>
    <property type="molecule type" value="Genomic_DNA"/>
</dbReference>
<dbReference type="InterPro" id="IPR014222">
    <property type="entry name" value="Cyt_c_oxidase_su2"/>
</dbReference>
<evidence type="ECO:0000256" key="10">
    <source>
        <dbReference type="ARBA" id="ARBA00022842"/>
    </source>
</evidence>
<feature type="domain" description="Cytochrome oxidase subunit II copper A binding" evidence="20">
    <location>
        <begin position="94"/>
        <end position="224"/>
    </location>
</feature>
<evidence type="ECO:0000256" key="17">
    <source>
        <dbReference type="ARBA" id="ARBA00049512"/>
    </source>
</evidence>
<reference evidence="22" key="2">
    <citation type="submission" date="2014-09" db="EMBL/GenBank/DDBJ databases">
        <authorList>
            <person name="Magalhaes I.L.F."/>
            <person name="Oliveira U."/>
            <person name="Santos F.R."/>
            <person name="Vidigal T.H.D.A."/>
            <person name="Brescovit A.D."/>
            <person name="Santos A.J."/>
        </authorList>
    </citation>
    <scope>NUCLEOTIDE SEQUENCE</scope>
</reference>
<comment type="cofactor">
    <cofactor evidence="18">
        <name>Cu cation</name>
        <dbReference type="ChEBI" id="CHEBI:23378"/>
    </cofactor>
    <text evidence="18">Binds a copper A center.</text>
</comment>
<evidence type="ECO:0000313" key="22">
    <source>
        <dbReference type="EMBL" id="AIT76173.1"/>
    </source>
</evidence>
<comment type="catalytic activity">
    <reaction evidence="17">
        <text>4 Fe(II)-[cytochrome c] + O2 + 8 H(+)(in) = 4 Fe(III)-[cytochrome c] + 2 H2O + 4 H(+)(out)</text>
        <dbReference type="Rhea" id="RHEA:11436"/>
        <dbReference type="Rhea" id="RHEA-COMP:10350"/>
        <dbReference type="Rhea" id="RHEA-COMP:14399"/>
        <dbReference type="ChEBI" id="CHEBI:15377"/>
        <dbReference type="ChEBI" id="CHEBI:15378"/>
        <dbReference type="ChEBI" id="CHEBI:15379"/>
        <dbReference type="ChEBI" id="CHEBI:29033"/>
        <dbReference type="ChEBI" id="CHEBI:29034"/>
        <dbReference type="EC" id="7.1.1.9"/>
    </reaction>
    <physiologicalReaction direction="left-to-right" evidence="17">
        <dbReference type="Rhea" id="RHEA:11437"/>
    </physiologicalReaction>
</comment>
<comment type="similarity">
    <text evidence="2 18">Belongs to the cytochrome c oxidase subunit 2 family.</text>
</comment>
<dbReference type="FunFam" id="2.60.40.420:FF:000001">
    <property type="entry name" value="Cytochrome c oxidase subunit 2"/>
    <property type="match status" value="1"/>
</dbReference>
<dbReference type="InterPro" id="IPR045187">
    <property type="entry name" value="CcO_II"/>
</dbReference>
<keyword evidence="12 18" id="KW-0249">Electron transport</keyword>
<name>A0A0U1XGB7_9ARAC</name>
<evidence type="ECO:0000256" key="11">
    <source>
        <dbReference type="ARBA" id="ARBA00022967"/>
    </source>
</evidence>
<keyword evidence="5 18" id="KW-0813">Transport</keyword>
<keyword evidence="14 18" id="KW-0186">Copper</keyword>
<evidence type="ECO:0000256" key="12">
    <source>
        <dbReference type="ARBA" id="ARBA00022982"/>
    </source>
</evidence>
<evidence type="ECO:0000256" key="14">
    <source>
        <dbReference type="ARBA" id="ARBA00023008"/>
    </source>
</evidence>
<dbReference type="GO" id="GO:0005507">
    <property type="term" value="F:copper ion binding"/>
    <property type="evidence" value="ECO:0007669"/>
    <property type="project" value="InterPro"/>
</dbReference>
<comment type="subcellular location">
    <subcellularLocation>
        <location evidence="1 18">Mitochondrion inner membrane</location>
        <topology evidence="1 18">Multi-pass membrane protein</topology>
    </subcellularLocation>
</comment>
<dbReference type="InterPro" id="IPR011759">
    <property type="entry name" value="Cyt_c_oxidase_su2_TM_dom"/>
</dbReference>
<keyword evidence="13 19" id="KW-1133">Transmembrane helix</keyword>
<dbReference type="PROSITE" id="PS00078">
    <property type="entry name" value="COX2"/>
    <property type="match status" value="1"/>
</dbReference>
<dbReference type="Gene3D" id="2.60.40.420">
    <property type="entry name" value="Cupredoxins - blue copper proteins"/>
    <property type="match status" value="1"/>
</dbReference>
<evidence type="ECO:0000256" key="15">
    <source>
        <dbReference type="ARBA" id="ARBA00023128"/>
    </source>
</evidence>
<keyword evidence="10" id="KW-0460">Magnesium</keyword>
<evidence type="ECO:0000256" key="19">
    <source>
        <dbReference type="SAM" id="Phobius"/>
    </source>
</evidence>
<dbReference type="AlphaFoldDB" id="A0A0U1XGB7"/>
<keyword evidence="8 18" id="KW-0479">Metal-binding</keyword>
<keyword evidence="9 18" id="KW-0999">Mitochondrion inner membrane</keyword>
<dbReference type="SUPFAM" id="SSF81464">
    <property type="entry name" value="Cytochrome c oxidase subunit II-like, transmembrane region"/>
    <property type="match status" value="1"/>
</dbReference>
<dbReference type="GO" id="GO:0016491">
    <property type="term" value="F:oxidoreductase activity"/>
    <property type="evidence" value="ECO:0007669"/>
    <property type="project" value="InterPro"/>
</dbReference>
<accession>A0A0U1XGB7</accession>
<organism evidence="22">
    <name type="scientific">Pirata subpiraticus</name>
    <dbReference type="NCBI Taxonomy" id="330951"/>
    <lineage>
        <taxon>Eukaryota</taxon>
        <taxon>Metazoa</taxon>
        <taxon>Ecdysozoa</taxon>
        <taxon>Arthropoda</taxon>
        <taxon>Chelicerata</taxon>
        <taxon>Arachnida</taxon>
        <taxon>Araneae</taxon>
        <taxon>Araneomorphae</taxon>
        <taxon>Entelegynae</taxon>
        <taxon>Lycosoidea</taxon>
        <taxon>Lycosidae</taxon>
        <taxon>Pirata</taxon>
    </lineage>
</organism>
<evidence type="ECO:0000259" key="20">
    <source>
        <dbReference type="PROSITE" id="PS50857"/>
    </source>
</evidence>
<dbReference type="PROSITE" id="PS50999">
    <property type="entry name" value="COX2_TM"/>
    <property type="match status" value="1"/>
</dbReference>
<evidence type="ECO:0000256" key="18">
    <source>
        <dbReference type="RuleBase" id="RU000457"/>
    </source>
</evidence>
<dbReference type="InterPro" id="IPR002429">
    <property type="entry name" value="CcO_II-like_C"/>
</dbReference>
<evidence type="ECO:0000256" key="8">
    <source>
        <dbReference type="ARBA" id="ARBA00022723"/>
    </source>
</evidence>
<evidence type="ECO:0000256" key="6">
    <source>
        <dbReference type="ARBA" id="ARBA00022660"/>
    </source>
</evidence>
<dbReference type="SUPFAM" id="SSF49503">
    <property type="entry name" value="Cupredoxins"/>
    <property type="match status" value="1"/>
</dbReference>
<evidence type="ECO:0000256" key="16">
    <source>
        <dbReference type="ARBA" id="ARBA00023136"/>
    </source>
</evidence>
<proteinExistence type="inferred from homology"/>
<dbReference type="GO" id="GO:0042773">
    <property type="term" value="P:ATP synthesis coupled electron transport"/>
    <property type="evidence" value="ECO:0007669"/>
    <property type="project" value="TreeGrafter"/>
</dbReference>
<dbReference type="Pfam" id="PF02790">
    <property type="entry name" value="COX2_TM"/>
    <property type="match status" value="1"/>
</dbReference>
<keyword evidence="7 18" id="KW-0812">Transmembrane</keyword>
<sequence length="224" mass="25947">MLLPTWGSILFQNGVSSVMEHLIFFHDHIMIVMIMIMVMVGYVLVNSCINKFYNLNMFHGQELESIWTVIPAVFLLFIAFPSLRLLYLMEESEMYDMTIKVMGHQWYWSYEYSDLGFKSFDSYMLSDKESMFRLLNVDNSLVIPYNTGVRMVISSVDVIHSWTIPSLGVKVDAIPGRLNQLSLMFNRVGVFSGQCSEICGANHSFMPIMILVVPRMEFLLNWFV</sequence>
<comment type="subunit">
    <text evidence="3">Component of the cytochrome c oxidase (complex IV, CIV), a multisubunit enzyme composed of a catalytic core of 3 subunits and several supernumerary subunits. The complex exists as a monomer or a dimer and forms supercomplexes (SCs) in the inner mitochondrial membrane with ubiquinol-cytochrome c oxidoreductase (cytochrome b-c1 complex, complex III, CIII).</text>
</comment>
<protein>
    <recommendedName>
        <fullName evidence="4 18">Cytochrome c oxidase subunit 2</fullName>
    </recommendedName>
</protein>
<feature type="domain" description="Cytochrome oxidase subunit II transmembrane region profile" evidence="21">
    <location>
        <begin position="3"/>
        <end position="93"/>
    </location>
</feature>
<dbReference type="PANTHER" id="PTHR22888:SF9">
    <property type="entry name" value="CYTOCHROME C OXIDASE SUBUNIT 2"/>
    <property type="match status" value="1"/>
</dbReference>
<dbReference type="InterPro" id="IPR034210">
    <property type="entry name" value="CcO_II_C"/>
</dbReference>
<reference evidence="22" key="1">
    <citation type="journal article" date="2014" name="Mitochondrial DNA">
        <title>The complete mitochondrial genome of wolf spider Pirata subpiraticus Boes.et str. (Araneae: Lycosidae).</title>
        <authorList>
            <person name="Wang Z.L."/>
            <person name="Li C."/>
            <person name="Fang W.Y."/>
            <person name="Yu X.P."/>
        </authorList>
    </citation>
    <scope>NUCLEOTIDE SEQUENCE</scope>
</reference>
<evidence type="ECO:0000256" key="9">
    <source>
        <dbReference type="ARBA" id="ARBA00022792"/>
    </source>
</evidence>
<dbReference type="InterPro" id="IPR036257">
    <property type="entry name" value="Cyt_c_oxidase_su2_TM_sf"/>
</dbReference>
<keyword evidence="11" id="KW-1278">Translocase</keyword>
<evidence type="ECO:0000256" key="1">
    <source>
        <dbReference type="ARBA" id="ARBA00004448"/>
    </source>
</evidence>
<dbReference type="InterPro" id="IPR008972">
    <property type="entry name" value="Cupredoxin"/>
</dbReference>
<dbReference type="PANTHER" id="PTHR22888">
    <property type="entry name" value="CYTOCHROME C OXIDASE, SUBUNIT II"/>
    <property type="match status" value="1"/>
</dbReference>
<dbReference type="InterPro" id="IPR001505">
    <property type="entry name" value="Copper_CuA"/>
</dbReference>
<gene>
    <name evidence="22" type="primary">COII</name>
</gene>
<dbReference type="GO" id="GO:0005743">
    <property type="term" value="C:mitochondrial inner membrane"/>
    <property type="evidence" value="ECO:0007669"/>
    <property type="project" value="UniProtKB-SubCell"/>
</dbReference>
<feature type="transmembrane region" description="Helical" evidence="19">
    <location>
        <begin position="65"/>
        <end position="87"/>
    </location>
</feature>
<dbReference type="PROSITE" id="PS50857">
    <property type="entry name" value="COX2_CUA"/>
    <property type="match status" value="1"/>
</dbReference>
<evidence type="ECO:0000256" key="4">
    <source>
        <dbReference type="ARBA" id="ARBA00015946"/>
    </source>
</evidence>